<keyword evidence="1" id="KW-0812">Transmembrane</keyword>
<dbReference type="EMBL" id="AP024488">
    <property type="protein sequence ID" value="BCS95686.1"/>
    <property type="molecule type" value="Genomic_DNA"/>
</dbReference>
<keyword evidence="3" id="KW-1185">Reference proteome</keyword>
<evidence type="ECO:0000313" key="2">
    <source>
        <dbReference type="EMBL" id="BCS95686.1"/>
    </source>
</evidence>
<dbReference type="RefSeq" id="WP_236891970.1">
    <property type="nucleotide sequence ID" value="NZ_AP024488.1"/>
</dbReference>
<feature type="transmembrane region" description="Helical" evidence="1">
    <location>
        <begin position="45"/>
        <end position="63"/>
    </location>
</feature>
<protein>
    <recommendedName>
        <fullName evidence="4">DUF4345 domain-containing protein</fullName>
    </recommendedName>
</protein>
<reference evidence="2 3" key="1">
    <citation type="submission" date="2021-02" db="EMBL/GenBank/DDBJ databases">
        <title>Complete genome of Desulfoluna sp. strain ASN36.</title>
        <authorList>
            <person name="Takahashi A."/>
            <person name="Kojima H."/>
            <person name="Fukui M."/>
        </authorList>
    </citation>
    <scope>NUCLEOTIDE SEQUENCE [LARGE SCALE GENOMIC DNA]</scope>
    <source>
        <strain evidence="2 3">ASN36</strain>
    </source>
</reference>
<dbReference type="InterPro" id="IPR025597">
    <property type="entry name" value="DUF4345"/>
</dbReference>
<feature type="transmembrane region" description="Helical" evidence="1">
    <location>
        <begin position="75"/>
        <end position="95"/>
    </location>
</feature>
<dbReference type="Proteomes" id="UP001320148">
    <property type="component" value="Chromosome"/>
</dbReference>
<proteinExistence type="predicted"/>
<gene>
    <name evidence="2" type="ORF">DSLASN_13180</name>
</gene>
<name>A0ABM7PF39_9BACT</name>
<keyword evidence="1" id="KW-0472">Membrane</keyword>
<evidence type="ECO:0000313" key="3">
    <source>
        <dbReference type="Proteomes" id="UP001320148"/>
    </source>
</evidence>
<organism evidence="2 3">
    <name type="scientific">Desulfoluna limicola</name>
    <dbReference type="NCBI Taxonomy" id="2810562"/>
    <lineage>
        <taxon>Bacteria</taxon>
        <taxon>Pseudomonadati</taxon>
        <taxon>Thermodesulfobacteriota</taxon>
        <taxon>Desulfobacteria</taxon>
        <taxon>Desulfobacterales</taxon>
        <taxon>Desulfolunaceae</taxon>
        <taxon>Desulfoluna</taxon>
    </lineage>
</organism>
<feature type="transmembrane region" description="Helical" evidence="1">
    <location>
        <begin position="101"/>
        <end position="121"/>
    </location>
</feature>
<sequence>MNIRQVFLLITAAGLVPVALSYGLMPRVSMDFLFGISAADVNNAHIFRAVMGLYLGFAVFWVAGAFNEGVREASLYSLVVFMLGVAAGRVLSILVDGMPHWLMVVYLLLELSLGCAGMLLLKKAEQKSIAGQSL</sequence>
<evidence type="ECO:0008006" key="4">
    <source>
        <dbReference type="Google" id="ProtNLM"/>
    </source>
</evidence>
<keyword evidence="1" id="KW-1133">Transmembrane helix</keyword>
<evidence type="ECO:0000256" key="1">
    <source>
        <dbReference type="SAM" id="Phobius"/>
    </source>
</evidence>
<accession>A0ABM7PF39</accession>
<dbReference type="Pfam" id="PF14248">
    <property type="entry name" value="DUF4345"/>
    <property type="match status" value="1"/>
</dbReference>